<dbReference type="NCBIfam" id="NF006691">
    <property type="entry name" value="PRK09239.1"/>
    <property type="match status" value="1"/>
</dbReference>
<dbReference type="EMBL" id="JAQMWT010000005">
    <property type="protein sequence ID" value="KAJ8614436.1"/>
    <property type="molecule type" value="Genomic_DNA"/>
</dbReference>
<proteinExistence type="predicted"/>
<evidence type="ECO:0000256" key="1">
    <source>
        <dbReference type="ARBA" id="ARBA00023235"/>
    </source>
</evidence>
<feature type="region of interest" description="Disordered" evidence="2">
    <location>
        <begin position="106"/>
        <end position="130"/>
    </location>
</feature>
<dbReference type="PANTHER" id="PTHR38041:SF1">
    <property type="entry name" value="CHORISMATE MUTASE"/>
    <property type="match status" value="1"/>
</dbReference>
<feature type="domain" description="Chorismate mutase" evidence="3">
    <location>
        <begin position="226"/>
        <end position="317"/>
    </location>
</feature>
<dbReference type="Pfam" id="PF01817">
    <property type="entry name" value="CM_2"/>
    <property type="match status" value="1"/>
</dbReference>
<evidence type="ECO:0000313" key="5">
    <source>
        <dbReference type="Proteomes" id="UP001230188"/>
    </source>
</evidence>
<dbReference type="SUPFAM" id="SSF48600">
    <property type="entry name" value="Chorismate mutase II"/>
    <property type="match status" value="1"/>
</dbReference>
<name>A0AAD7UQX6_9STRA</name>
<dbReference type="GO" id="GO:0009697">
    <property type="term" value="P:salicylic acid biosynthetic process"/>
    <property type="evidence" value="ECO:0007669"/>
    <property type="project" value="TreeGrafter"/>
</dbReference>
<dbReference type="GO" id="GO:0004106">
    <property type="term" value="F:chorismate mutase activity"/>
    <property type="evidence" value="ECO:0007669"/>
    <property type="project" value="InterPro"/>
</dbReference>
<dbReference type="PANTHER" id="PTHR38041">
    <property type="entry name" value="CHORISMATE MUTASE"/>
    <property type="match status" value="1"/>
</dbReference>
<dbReference type="NCBIfam" id="TIGR01795">
    <property type="entry name" value="CM_mono_cladeE"/>
    <property type="match status" value="1"/>
</dbReference>
<protein>
    <recommendedName>
        <fullName evidence="3">Chorismate mutase domain-containing protein</fullName>
    </recommendedName>
</protein>
<dbReference type="PROSITE" id="PS51168">
    <property type="entry name" value="CHORISMATE_MUT_2"/>
    <property type="match status" value="1"/>
</dbReference>
<organism evidence="4 5">
    <name type="scientific">Chrysophaeum taylorii</name>
    <dbReference type="NCBI Taxonomy" id="2483200"/>
    <lineage>
        <taxon>Eukaryota</taxon>
        <taxon>Sar</taxon>
        <taxon>Stramenopiles</taxon>
        <taxon>Ochrophyta</taxon>
        <taxon>Pelagophyceae</taxon>
        <taxon>Pelagomonadales</taxon>
        <taxon>Pelagomonadaceae</taxon>
        <taxon>Chrysophaeum</taxon>
    </lineage>
</organism>
<dbReference type="InterPro" id="IPR051331">
    <property type="entry name" value="Chorismate_mutase-related"/>
</dbReference>
<evidence type="ECO:0000256" key="2">
    <source>
        <dbReference type="SAM" id="MobiDB-lite"/>
    </source>
</evidence>
<evidence type="ECO:0000313" key="4">
    <source>
        <dbReference type="EMBL" id="KAJ8614436.1"/>
    </source>
</evidence>
<accession>A0AAD7UQX6</accession>
<dbReference type="Proteomes" id="UP001230188">
    <property type="component" value="Unassembled WGS sequence"/>
</dbReference>
<dbReference type="InterPro" id="IPR036263">
    <property type="entry name" value="Chorismate_II_sf"/>
</dbReference>
<dbReference type="AlphaFoldDB" id="A0AAD7UQX6"/>
<keyword evidence="5" id="KW-1185">Reference proteome</keyword>
<dbReference type="SMART" id="SM00830">
    <property type="entry name" value="CM_2"/>
    <property type="match status" value="1"/>
</dbReference>
<dbReference type="Gene3D" id="1.20.59.10">
    <property type="entry name" value="Chorismate mutase"/>
    <property type="match status" value="1"/>
</dbReference>
<reference evidence="4" key="1">
    <citation type="submission" date="2023-01" db="EMBL/GenBank/DDBJ databases">
        <title>Metagenome sequencing of chrysophaentin producing Chrysophaeum taylorii.</title>
        <authorList>
            <person name="Davison J."/>
            <person name="Bewley C."/>
        </authorList>
    </citation>
    <scope>NUCLEOTIDE SEQUENCE</scope>
    <source>
        <strain evidence="4">NIES-1699</strain>
    </source>
</reference>
<gene>
    <name evidence="4" type="ORF">CTAYLR_000782</name>
</gene>
<sequence length="323" mass="36141">MTPSSYPYTTKMIANCGPVPYLSSHHGAKYNARSKPIYADVQDSCHGHYSCGPKHSEGLRLAKLPEWETVQMDRHSPPVRPRDSSPLRPWERVTWVHAAMDLRNPGRQMQSPRMASGLKKKDWDPTFSISSSKGNAELPKNCRSYFGMPRELDSDGVVMSPASSTIWRAASDKSSRAKLVDQSVSSFQLYQSACSRPSTANTLVRFGLDAQATSTWHTAPATEEQESSDATLDSLRRSIDNFDAAIIHLLAERFKTTMAVGEYKAKAGLPASDPCREERQVQRLRELAQEAGLDPEFSEKFLRFVIDEVINHHRRIAEKDSAT</sequence>
<keyword evidence="1" id="KW-0413">Isomerase</keyword>
<dbReference type="GO" id="GO:0046417">
    <property type="term" value="P:chorismate metabolic process"/>
    <property type="evidence" value="ECO:0007669"/>
    <property type="project" value="InterPro"/>
</dbReference>
<comment type="caution">
    <text evidence="4">The sequence shown here is derived from an EMBL/GenBank/DDBJ whole genome shotgun (WGS) entry which is preliminary data.</text>
</comment>
<dbReference type="InterPro" id="IPR010951">
    <property type="entry name" value="CM_bact"/>
</dbReference>
<evidence type="ECO:0000259" key="3">
    <source>
        <dbReference type="PROSITE" id="PS51168"/>
    </source>
</evidence>
<dbReference type="InterPro" id="IPR002701">
    <property type="entry name" value="CM_II_prokaryot"/>
</dbReference>
<dbReference type="InterPro" id="IPR036979">
    <property type="entry name" value="CM_dom_sf"/>
</dbReference>